<organism evidence="3 4">
    <name type="scientific">Rhodotorula graminis (strain WP1)</name>
    <dbReference type="NCBI Taxonomy" id="578459"/>
    <lineage>
        <taxon>Eukaryota</taxon>
        <taxon>Fungi</taxon>
        <taxon>Dikarya</taxon>
        <taxon>Basidiomycota</taxon>
        <taxon>Pucciniomycotina</taxon>
        <taxon>Microbotryomycetes</taxon>
        <taxon>Sporidiobolales</taxon>
        <taxon>Sporidiobolaceae</taxon>
        <taxon>Rhodotorula</taxon>
    </lineage>
</organism>
<feature type="compositionally biased region" description="Basic and acidic residues" evidence="1">
    <location>
        <begin position="553"/>
        <end position="572"/>
    </location>
</feature>
<feature type="compositionally biased region" description="Basic residues" evidence="1">
    <location>
        <begin position="578"/>
        <end position="592"/>
    </location>
</feature>
<evidence type="ECO:0000256" key="1">
    <source>
        <dbReference type="SAM" id="MobiDB-lite"/>
    </source>
</evidence>
<feature type="transmembrane region" description="Helical" evidence="2">
    <location>
        <begin position="290"/>
        <end position="311"/>
    </location>
</feature>
<feature type="transmembrane region" description="Helical" evidence="2">
    <location>
        <begin position="229"/>
        <end position="250"/>
    </location>
</feature>
<dbReference type="Proteomes" id="UP000053890">
    <property type="component" value="Unassembled WGS sequence"/>
</dbReference>
<evidence type="ECO:0000256" key="2">
    <source>
        <dbReference type="SAM" id="Phobius"/>
    </source>
</evidence>
<protein>
    <submittedName>
        <fullName evidence="3">Uncharacterized protein</fullName>
    </submittedName>
</protein>
<evidence type="ECO:0000313" key="3">
    <source>
        <dbReference type="EMBL" id="KPV72782.1"/>
    </source>
</evidence>
<accession>A0A0P9GIH2</accession>
<keyword evidence="2" id="KW-1133">Transmembrane helix</keyword>
<feature type="transmembrane region" description="Helical" evidence="2">
    <location>
        <begin position="62"/>
        <end position="79"/>
    </location>
</feature>
<name>A0A0P9GIH2_RHOGW</name>
<reference evidence="3 4" key="1">
    <citation type="journal article" date="2015" name="Front. Microbiol.">
        <title>Genome sequence of the plant growth promoting endophytic yeast Rhodotorula graminis WP1.</title>
        <authorList>
            <person name="Firrincieli A."/>
            <person name="Otillar R."/>
            <person name="Salamov A."/>
            <person name="Schmutz J."/>
            <person name="Khan Z."/>
            <person name="Redman R.S."/>
            <person name="Fleck N.D."/>
            <person name="Lindquist E."/>
            <person name="Grigoriev I.V."/>
            <person name="Doty S.L."/>
        </authorList>
    </citation>
    <scope>NUCLEOTIDE SEQUENCE [LARGE SCALE GENOMIC DNA]</scope>
    <source>
        <strain evidence="3 4">WP1</strain>
    </source>
</reference>
<keyword evidence="2" id="KW-0812">Transmembrane</keyword>
<dbReference type="GeneID" id="28979545"/>
<dbReference type="EMBL" id="KQ474085">
    <property type="protein sequence ID" value="KPV72782.1"/>
    <property type="molecule type" value="Genomic_DNA"/>
</dbReference>
<feature type="compositionally biased region" description="Basic and acidic residues" evidence="1">
    <location>
        <begin position="409"/>
        <end position="434"/>
    </location>
</feature>
<feature type="compositionally biased region" description="Basic residues" evidence="1">
    <location>
        <begin position="390"/>
        <end position="402"/>
    </location>
</feature>
<feature type="transmembrane region" description="Helical" evidence="2">
    <location>
        <begin position="91"/>
        <end position="110"/>
    </location>
</feature>
<dbReference type="RefSeq" id="XP_018268831.1">
    <property type="nucleotide sequence ID" value="XM_018419099.1"/>
</dbReference>
<sequence length="614" mass="68787">MDTYASLSLDSINFFSTANTRVFPTLCNPHGITDVDAYCATKTSEVCCGLCPNQSVSGPGQFVWAIVSYAIASFVYTLAPGEVWGVGVMQIVNAQAFLGTGLVRVAMGAVEGGMTLWHTQFLYPQALGFIYIMAPAILAPNWSRLGLSQKDMERRVRTKANVSHVAARRSDVRAVEAALYKKHHDRWSLPIFAFWVLNMSAWTGLYAWISLGDIEFSQSNCEGEPALDVLLSPTAVTIILGTLAWILVFFDGFLVLRKEKQGGADFIIDRFLSKGKDRTMKEHRRLERRITIGTTLALFVLWLFLNCWLWIEAEKKFALSGADWFTFGQVEQITALFPDLLALAAGVSSYLGTRDDLRLSRTEVDKFVQRASRQVGPHGEVAGDAQEPKRRSRLERVRRRVGRAVDAGRSTDERDAHDERTSSDDPHDPLHEPRLPGAALLDNAHRRSRRRDSGVDDGNGGPAHRSSVDETLTALPPMSSRPADPPARRRGLARVLHPRSSHAQTPRAERPRDDDEHEAVRHAPHELLPEQQLPRASFVSLRAAYDLPRSSSHPREHEPQHGRATAHDEHAVQDSLAKRHSSRGRRATRSRRTLADVDEDEDRPLREESDEREW</sequence>
<feature type="transmembrane region" description="Helical" evidence="2">
    <location>
        <begin position="122"/>
        <end position="142"/>
    </location>
</feature>
<keyword evidence="2" id="KW-0472">Membrane</keyword>
<feature type="transmembrane region" description="Helical" evidence="2">
    <location>
        <begin position="189"/>
        <end position="209"/>
    </location>
</feature>
<feature type="region of interest" description="Disordered" evidence="1">
    <location>
        <begin position="370"/>
        <end position="614"/>
    </location>
</feature>
<feature type="compositionally biased region" description="Basic and acidic residues" evidence="1">
    <location>
        <begin position="507"/>
        <end position="528"/>
    </location>
</feature>
<feature type="compositionally biased region" description="Basic and acidic residues" evidence="1">
    <location>
        <begin position="603"/>
        <end position="614"/>
    </location>
</feature>
<feature type="compositionally biased region" description="Basic residues" evidence="1">
    <location>
        <begin position="488"/>
        <end position="500"/>
    </location>
</feature>
<gene>
    <name evidence="3" type="ORF">RHOBADRAFT_66838</name>
</gene>
<dbReference type="AlphaFoldDB" id="A0A0P9GIH2"/>
<evidence type="ECO:0000313" key="4">
    <source>
        <dbReference type="Proteomes" id="UP000053890"/>
    </source>
</evidence>
<proteinExistence type="predicted"/>
<dbReference type="OrthoDB" id="2529966at2759"/>
<keyword evidence="4" id="KW-1185">Reference proteome</keyword>